<dbReference type="Proteomes" id="UP001215712">
    <property type="component" value="Unassembled WGS sequence"/>
</dbReference>
<accession>A0AAD6HKW2</accession>
<keyword evidence="3" id="KW-0274">FAD</keyword>
<evidence type="ECO:0000313" key="8">
    <source>
        <dbReference type="Proteomes" id="UP001215712"/>
    </source>
</evidence>
<dbReference type="PANTHER" id="PTHR47178:SF1">
    <property type="entry name" value="FAD-BINDING DOMAIN-CONTAINING PROTEIN-RELATED"/>
    <property type="match status" value="1"/>
</dbReference>
<dbReference type="InterPro" id="IPR036188">
    <property type="entry name" value="FAD/NAD-bd_sf"/>
</dbReference>
<evidence type="ECO:0000256" key="3">
    <source>
        <dbReference type="ARBA" id="ARBA00022827"/>
    </source>
</evidence>
<evidence type="ECO:0000256" key="2">
    <source>
        <dbReference type="ARBA" id="ARBA00022630"/>
    </source>
</evidence>
<dbReference type="SUPFAM" id="SSF51905">
    <property type="entry name" value="FAD/NAD(P)-binding domain"/>
    <property type="match status" value="1"/>
</dbReference>
<gene>
    <name evidence="7" type="ORF">N7493_006617</name>
</gene>
<evidence type="ECO:0000256" key="1">
    <source>
        <dbReference type="ARBA" id="ARBA00001974"/>
    </source>
</evidence>
<dbReference type="Pfam" id="PF13450">
    <property type="entry name" value="NAD_binding_8"/>
    <property type="match status" value="1"/>
</dbReference>
<feature type="domain" description="FAD-binding" evidence="6">
    <location>
        <begin position="311"/>
        <end position="366"/>
    </location>
</feature>
<evidence type="ECO:0000259" key="6">
    <source>
        <dbReference type="Pfam" id="PF01494"/>
    </source>
</evidence>
<dbReference type="AlphaFoldDB" id="A0AAD6HKW2"/>
<sequence>MSPSKQLPVIISGAGIVGLTLAQALKKENISFQIYERDTHLHARSAGWGISIYCAHPALADCMPSGFAEELCSVQVDLQHELTDVGSVFLNLETAKPRFVIPSNFRRRVSREKLRKLLTAGIDVNRDKQISGFNPTKNGILISFSDGTDVEGSLLAAADGSGSNIRQLLLGMDLGGFNQLLVRSLAVTVCLPEEKANRLQTIAPLKFQGCHPDTGYYMWYSILSTPQVNSSFGANNPHYEAQLNVSWLVKGSNDDVPETNFDRLANIKYLARMGTGFEKTLRETIEDIPDGTEVFEITLADWPTIPWHGFDGRVTLLGDAAHPMTMYRGEAANHGLLDAQKLMKQLRAWHLGEKTRSEALADYEAEMIVKGHEAVLLSRKACLDAHEIQNLSYDSPLITRMTVALPRTQDCDRC</sequence>
<comment type="cofactor">
    <cofactor evidence="1">
        <name>FAD</name>
        <dbReference type="ChEBI" id="CHEBI:57692"/>
    </cofactor>
</comment>
<keyword evidence="2" id="KW-0285">Flavoprotein</keyword>
<dbReference type="Gene3D" id="3.50.50.60">
    <property type="entry name" value="FAD/NAD(P)-binding domain"/>
    <property type="match status" value="1"/>
</dbReference>
<dbReference type="Pfam" id="PF01494">
    <property type="entry name" value="FAD_binding_3"/>
    <property type="match status" value="1"/>
</dbReference>
<keyword evidence="4" id="KW-0560">Oxidoreductase</keyword>
<keyword evidence="5" id="KW-0503">Monooxygenase</keyword>
<dbReference type="GO" id="GO:0071949">
    <property type="term" value="F:FAD binding"/>
    <property type="evidence" value="ECO:0007669"/>
    <property type="project" value="InterPro"/>
</dbReference>
<comment type="caution">
    <text evidence="7">The sequence shown here is derived from an EMBL/GenBank/DDBJ whole genome shotgun (WGS) entry which is preliminary data.</text>
</comment>
<dbReference type="InterPro" id="IPR002938">
    <property type="entry name" value="FAD-bd"/>
</dbReference>
<proteinExistence type="predicted"/>
<dbReference type="PANTHER" id="PTHR47178">
    <property type="entry name" value="MONOOXYGENASE, FAD-BINDING"/>
    <property type="match status" value="1"/>
</dbReference>
<dbReference type="EMBL" id="JAQJAN010000008">
    <property type="protein sequence ID" value="KAJ5724889.1"/>
    <property type="molecule type" value="Genomic_DNA"/>
</dbReference>
<reference evidence="7" key="1">
    <citation type="journal article" date="2023" name="IMA Fungus">
        <title>Comparative genomic study of the Penicillium genus elucidates a diverse pangenome and 15 lateral gene transfer events.</title>
        <authorList>
            <person name="Petersen C."/>
            <person name="Sorensen T."/>
            <person name="Nielsen M.R."/>
            <person name="Sondergaard T.E."/>
            <person name="Sorensen J.L."/>
            <person name="Fitzpatrick D.A."/>
            <person name="Frisvad J.C."/>
            <person name="Nielsen K.L."/>
        </authorList>
    </citation>
    <scope>NUCLEOTIDE SEQUENCE</scope>
    <source>
        <strain evidence="7">IBT 17514</strain>
    </source>
</reference>
<organism evidence="7 8">
    <name type="scientific">Penicillium malachiteum</name>
    <dbReference type="NCBI Taxonomy" id="1324776"/>
    <lineage>
        <taxon>Eukaryota</taxon>
        <taxon>Fungi</taxon>
        <taxon>Dikarya</taxon>
        <taxon>Ascomycota</taxon>
        <taxon>Pezizomycotina</taxon>
        <taxon>Eurotiomycetes</taxon>
        <taxon>Eurotiomycetidae</taxon>
        <taxon>Eurotiales</taxon>
        <taxon>Aspergillaceae</taxon>
        <taxon>Penicillium</taxon>
    </lineage>
</organism>
<evidence type="ECO:0000256" key="4">
    <source>
        <dbReference type="ARBA" id="ARBA00023002"/>
    </source>
</evidence>
<keyword evidence="8" id="KW-1185">Reference proteome</keyword>
<dbReference type="GO" id="GO:0004497">
    <property type="term" value="F:monooxygenase activity"/>
    <property type="evidence" value="ECO:0007669"/>
    <property type="project" value="UniProtKB-KW"/>
</dbReference>
<evidence type="ECO:0000256" key="5">
    <source>
        <dbReference type="ARBA" id="ARBA00023033"/>
    </source>
</evidence>
<reference evidence="7" key="2">
    <citation type="submission" date="2023-01" db="EMBL/GenBank/DDBJ databases">
        <authorList>
            <person name="Petersen C."/>
        </authorList>
    </citation>
    <scope>NUCLEOTIDE SEQUENCE</scope>
    <source>
        <strain evidence="7">IBT 17514</strain>
    </source>
</reference>
<name>A0AAD6HKW2_9EURO</name>
<protein>
    <submittedName>
        <fullName evidence="7">FAD binding domain-containing protein</fullName>
    </submittedName>
</protein>
<evidence type="ECO:0000313" key="7">
    <source>
        <dbReference type="EMBL" id="KAJ5724889.1"/>
    </source>
</evidence>
<dbReference type="PRINTS" id="PR00420">
    <property type="entry name" value="RNGMNOXGNASE"/>
</dbReference>